<feature type="transmembrane region" description="Helical" evidence="1">
    <location>
        <begin position="38"/>
        <end position="56"/>
    </location>
</feature>
<keyword evidence="1" id="KW-0812">Transmembrane</keyword>
<sequence>MDITVSIMKKCLLPQGMIVQSSHAFKFMSAIQHTGTKLALFDFVYWFNHLLIYWSLNYLTPGVGIL</sequence>
<evidence type="ECO:0000256" key="1">
    <source>
        <dbReference type="SAM" id="Phobius"/>
    </source>
</evidence>
<evidence type="ECO:0000313" key="2">
    <source>
        <dbReference type="EMBL" id="PAE89259.1"/>
    </source>
</evidence>
<accession>A0A268P180</accession>
<gene>
    <name evidence="2" type="ORF">CHH72_08185</name>
</gene>
<keyword evidence="1" id="KW-0472">Membrane</keyword>
<name>A0A268P180_SHOCL</name>
<proteinExistence type="predicted"/>
<dbReference type="AlphaFoldDB" id="A0A268P180"/>
<dbReference type="EMBL" id="NPCC01000009">
    <property type="protein sequence ID" value="PAE89259.1"/>
    <property type="molecule type" value="Genomic_DNA"/>
</dbReference>
<evidence type="ECO:0000313" key="3">
    <source>
        <dbReference type="Proteomes" id="UP000216207"/>
    </source>
</evidence>
<organism evidence="2 3">
    <name type="scientific">Shouchella clausii</name>
    <name type="common">Alkalihalobacillus clausii</name>
    <dbReference type="NCBI Taxonomy" id="79880"/>
    <lineage>
        <taxon>Bacteria</taxon>
        <taxon>Bacillati</taxon>
        <taxon>Bacillota</taxon>
        <taxon>Bacilli</taxon>
        <taxon>Bacillales</taxon>
        <taxon>Bacillaceae</taxon>
        <taxon>Shouchella</taxon>
    </lineage>
</organism>
<reference evidence="2 3" key="1">
    <citation type="submission" date="2017-07" db="EMBL/GenBank/DDBJ databases">
        <title>Isolation and whole genome analysis of endospore-forming bacteria from heroin.</title>
        <authorList>
            <person name="Kalinowski J."/>
            <person name="Ahrens B."/>
            <person name="Al-Dilaimi A."/>
            <person name="Winkler A."/>
            <person name="Wibberg D."/>
            <person name="Schleenbecker U."/>
            <person name="Ruckert C."/>
            <person name="Wolfel R."/>
            <person name="Grass G."/>
        </authorList>
    </citation>
    <scope>NUCLEOTIDE SEQUENCE [LARGE SCALE GENOMIC DNA]</scope>
    <source>
        <strain evidence="2 3">7539</strain>
    </source>
</reference>
<dbReference type="Proteomes" id="UP000216207">
    <property type="component" value="Unassembled WGS sequence"/>
</dbReference>
<protein>
    <submittedName>
        <fullName evidence="2">Uncharacterized protein</fullName>
    </submittedName>
</protein>
<comment type="caution">
    <text evidence="2">The sequence shown here is derived from an EMBL/GenBank/DDBJ whole genome shotgun (WGS) entry which is preliminary data.</text>
</comment>
<keyword evidence="1" id="KW-1133">Transmembrane helix</keyword>